<keyword evidence="4" id="KW-1185">Reference proteome</keyword>
<dbReference type="NCBIfam" id="TIGR03512">
    <property type="entry name" value="GldD_lipo"/>
    <property type="match status" value="1"/>
</dbReference>
<dbReference type="EMBL" id="JACWLN010000002">
    <property type="protein sequence ID" value="MBD1260337.1"/>
    <property type="molecule type" value="Genomic_DNA"/>
</dbReference>
<sequence>MRIKRILFLLFFIGIVMGCQDEVIPKPKAKLRLEYPKSDYGTIETDHFKFLKNQTSIFSQKDANSMTLDYPALKGSLFVTYKDVNGDIDKLLMDAQKLSIEHSAKADGIVPHPFVNEKDRVYGMFFEVVGNAASQAQFYVTDSTDHFVTGSLYFYVKPNYDSIYPAATYLQNDIKKFMESVRWK</sequence>
<dbReference type="RefSeq" id="WP_109648721.1">
    <property type="nucleotide sequence ID" value="NZ_JACWLN010000002.1"/>
</dbReference>
<evidence type="ECO:0000313" key="2">
    <source>
        <dbReference type="EMBL" id="PWK25799.1"/>
    </source>
</evidence>
<proteinExistence type="predicted"/>
<evidence type="ECO:0000313" key="3">
    <source>
        <dbReference type="Proteomes" id="UP000245667"/>
    </source>
</evidence>
<dbReference type="OrthoDB" id="679501at2"/>
<dbReference type="Proteomes" id="UP000245667">
    <property type="component" value="Unassembled WGS sequence"/>
</dbReference>
<evidence type="ECO:0000313" key="4">
    <source>
        <dbReference type="Proteomes" id="UP000651837"/>
    </source>
</evidence>
<dbReference type="InterPro" id="IPR019850">
    <property type="entry name" value="GldD-like"/>
</dbReference>
<name>A0A316E8V7_9FLAO</name>
<dbReference type="EMBL" id="QGGQ01000001">
    <property type="protein sequence ID" value="PWK25799.1"/>
    <property type="molecule type" value="Genomic_DNA"/>
</dbReference>
<gene>
    <name evidence="1" type="primary">gldD</name>
    <name evidence="1" type="ORF">HZY62_07045</name>
    <name evidence="2" type="ORF">LX92_00542</name>
</gene>
<dbReference type="PROSITE" id="PS51257">
    <property type="entry name" value="PROKAR_LIPOPROTEIN"/>
    <property type="match status" value="1"/>
</dbReference>
<accession>A0A316E8V7</accession>
<keyword evidence="2" id="KW-0449">Lipoprotein</keyword>
<comment type="caution">
    <text evidence="2">The sequence shown here is derived from an EMBL/GenBank/DDBJ whole genome shotgun (WGS) entry which is preliminary data.</text>
</comment>
<protein>
    <submittedName>
        <fullName evidence="1">Gliding motility lipoprotein GldD</fullName>
    </submittedName>
    <submittedName>
        <fullName evidence="2">Gliding motility-associated lipoprotein GldD</fullName>
    </submittedName>
</protein>
<dbReference type="Proteomes" id="UP000651837">
    <property type="component" value="Unassembled WGS sequence"/>
</dbReference>
<dbReference type="AlphaFoldDB" id="A0A316E8V7"/>
<reference evidence="2 3" key="1">
    <citation type="submission" date="2018-05" db="EMBL/GenBank/DDBJ databases">
        <title>Genomic Encyclopedia of Archaeal and Bacterial Type Strains, Phase II (KMG-II): from individual species to whole genera.</title>
        <authorList>
            <person name="Goeker M."/>
        </authorList>
    </citation>
    <scope>NUCLEOTIDE SEQUENCE [LARGE SCALE GENOMIC DNA]</scope>
    <source>
        <strain evidence="2 3">DSM 23514</strain>
    </source>
</reference>
<reference evidence="1 4" key="2">
    <citation type="submission" date="2020-07" db="EMBL/GenBank/DDBJ databases">
        <title>The draft genome sequence of Maribacter polysiphoniae KCTC 22021.</title>
        <authorList>
            <person name="Mu L."/>
        </authorList>
    </citation>
    <scope>NUCLEOTIDE SEQUENCE [LARGE SCALE GENOMIC DNA]</scope>
    <source>
        <strain evidence="1 4">KCTC 22021</strain>
    </source>
</reference>
<organism evidence="2 3">
    <name type="scientific">Maribacter polysiphoniae</name>
    <dbReference type="NCBI Taxonomy" id="429344"/>
    <lineage>
        <taxon>Bacteria</taxon>
        <taxon>Pseudomonadati</taxon>
        <taxon>Bacteroidota</taxon>
        <taxon>Flavobacteriia</taxon>
        <taxon>Flavobacteriales</taxon>
        <taxon>Flavobacteriaceae</taxon>
        <taxon>Maribacter</taxon>
    </lineage>
</organism>
<dbReference type="Pfam" id="PF25593">
    <property type="entry name" value="GldD_lipo"/>
    <property type="match status" value="1"/>
</dbReference>
<evidence type="ECO:0000313" key="1">
    <source>
        <dbReference type="EMBL" id="MBD1260337.1"/>
    </source>
</evidence>